<keyword evidence="7 15" id="KW-0378">Hydrolase</keyword>
<keyword evidence="10 15" id="KW-0238">DNA-binding</keyword>
<dbReference type="GeneID" id="7559098"/>
<comment type="function">
    <text evidence="14">ATP-dependent DNA 3'-5' helicase required for initiation of viral DNA replication. It forms a complex with the viral E2 protein. The E1-E2 complex binds to the replication origin which contains binding sites for both proteins. During the initial step, a dimer of E1 interacts with a dimer of protein E2 leading to a complex that binds the viral origin of replication with high specificity. Then, a second dimer of E1 displaces the E2 dimer in an ATP-dependent manner to form the E1 tetramer. Following this, two E1 monomers are added to each half of the site, which results in the formation of two E1 trimers on the viral ori. Subsequently, two hexamers will be created. The double hexamer acts as a bi-directional helicase machinery and unwinds the viral DNA and then recruits the host DNA polymerase to start replication.</text>
</comment>
<dbReference type="Pfam" id="PF00524">
    <property type="entry name" value="PPV_E1_N"/>
    <property type="match status" value="1"/>
</dbReference>
<keyword evidence="9 15" id="KW-0067">ATP-binding</keyword>
<dbReference type="Proteomes" id="UP000130331">
    <property type="component" value="Segment"/>
</dbReference>
<reference evidence="18 19" key="1">
    <citation type="journal article" date="2009" name="J. Virol.">
        <title>E7 oncoprotein of novel human papillomavirus type 108 lacking the E6 gene induces dysplasia in organotypic keratinocyte cultures.</title>
        <authorList>
            <person name="Nobre R.J."/>
            <person name="Herraez-Hernandez E."/>
            <person name="Fei J.W."/>
            <person name="Langbein L."/>
            <person name="Kaden S."/>
            <person name="Grone H.J."/>
            <person name="de Villiers E.M."/>
        </authorList>
    </citation>
    <scope>NUCLEOTIDE SEQUENCE [LARGE SCALE GENOMIC DNA]</scope>
</reference>
<gene>
    <name evidence="18" type="primary">E1</name>
</gene>
<dbReference type="Pfam" id="PF00519">
    <property type="entry name" value="PPV_E1_C"/>
    <property type="match status" value="1"/>
</dbReference>
<dbReference type="InterPro" id="IPR037102">
    <property type="entry name" value="Znf_lg_T-Ag_D1_dom_sf"/>
</dbReference>
<dbReference type="GO" id="GO:0005524">
    <property type="term" value="F:ATP binding"/>
    <property type="evidence" value="ECO:0007669"/>
    <property type="project" value="UniProtKB-KW"/>
</dbReference>
<dbReference type="InterPro" id="IPR001177">
    <property type="entry name" value="PPV_DNA_helicase_E1_C"/>
</dbReference>
<feature type="compositionally biased region" description="Polar residues" evidence="16">
    <location>
        <begin position="174"/>
        <end position="193"/>
    </location>
</feature>
<dbReference type="InterPro" id="IPR014015">
    <property type="entry name" value="Helicase_SF3_DNA-vir"/>
</dbReference>
<keyword evidence="4" id="KW-1048">Host nucleus</keyword>
<dbReference type="Gene3D" id="3.40.50.300">
    <property type="entry name" value="P-loop containing nucleotide triphosphate hydrolases"/>
    <property type="match status" value="1"/>
</dbReference>
<evidence type="ECO:0000256" key="16">
    <source>
        <dbReference type="SAM" id="MobiDB-lite"/>
    </source>
</evidence>
<organism evidence="18 19">
    <name type="scientific">human papillomavirus 108</name>
    <dbReference type="NCBI Taxonomy" id="565537"/>
    <lineage>
        <taxon>Viruses</taxon>
        <taxon>Monodnaviria</taxon>
        <taxon>Shotokuvirae</taxon>
        <taxon>Cossaviricota</taxon>
        <taxon>Papovaviricetes</taxon>
        <taxon>Zurhausenvirales</taxon>
        <taxon>Papillomaviridae</taxon>
        <taxon>Firstpapillomavirinae</taxon>
        <taxon>Gammapapillomavirus</taxon>
        <taxon>Gammapapillomavirus 6</taxon>
    </lineage>
</organism>
<evidence type="ECO:0000256" key="14">
    <source>
        <dbReference type="ARBA" id="ARBA00093297"/>
    </source>
</evidence>
<dbReference type="SUPFAM" id="SSF55464">
    <property type="entry name" value="Origin of replication-binding domain, RBD-like"/>
    <property type="match status" value="1"/>
</dbReference>
<dbReference type="Pfam" id="PF20450">
    <property type="entry name" value="PPV_E1_DBD"/>
    <property type="match status" value="1"/>
</dbReference>
<evidence type="ECO:0000313" key="19">
    <source>
        <dbReference type="Proteomes" id="UP000130331"/>
    </source>
</evidence>
<keyword evidence="5 15" id="KW-0235">DNA replication</keyword>
<evidence type="ECO:0000256" key="15">
    <source>
        <dbReference type="PIRNR" id="PIRNR003383"/>
    </source>
</evidence>
<keyword evidence="6 15" id="KW-0547">Nucleotide-binding</keyword>
<dbReference type="GO" id="GO:0042025">
    <property type="term" value="C:host cell nucleus"/>
    <property type="evidence" value="ECO:0007669"/>
    <property type="project" value="UniProtKB-SubCell"/>
</dbReference>
<sequence length="626" mass="70838">MCWPRTKESEGLSNSCVETLTLCVLPVPSNENEMEDKDTKGTSFCIDNTTEAIQFIETEAECDECLDSLEALFEESDGTDVSDLINNIDEPDEGNPHALLNRQQLEEDSQLLSVLKRKYTSPSPKQQVLDLSPRLESLCVSPRGTSSKRRLFEGSGLGHEAEDSNERVEKVASQAAQPSNETNGEQEQQSVSATQNGDTQCLDILHSNNRLATALTKFKNTFGVGYKELTRPFKSNKTCCHSWVAVIYGVRAEMLEASKTLLKPHCDFFQILNPSMGTGVTVLILFEFASSKCRDTVTRLLCNIFNVEEYQILADPPRHKSVAVALFFYRHSLSNISFTEGVMPDWLKKQTMLNHQQEADTFELAPMVQWAYDNNIWEEAELAYQYACLADVEPNAAAWLKSNNQYKYVSDCAKMVKMYKRYEMRQMSIGQWIKKCGETVDGEGDWKKLINLLKYQDVSIIPFLTSLRLFLKGEPKKNCIVIWGPPDTGKSMFCYSLIRYLQGKVVSYANSKSQFWLQPLTEAKIGLIDDATFPCFQFMDVYMRSGLDGNEVSVDCKHKTPMQVKLPPMLVTSNINVHAETSLKYLHSRLTGYNFPHKLPVDSNGNVVYKITHADWKCFLASWSSS</sequence>
<dbReference type="InterPro" id="IPR046832">
    <property type="entry name" value="PPV_E1_DBD"/>
</dbReference>
<evidence type="ECO:0000256" key="7">
    <source>
        <dbReference type="ARBA" id="ARBA00022801"/>
    </source>
</evidence>
<evidence type="ECO:0000313" key="18">
    <source>
        <dbReference type="EMBL" id="CAR82086.1"/>
    </source>
</evidence>
<dbReference type="KEGG" id="vg:7559098"/>
<evidence type="ECO:0000256" key="5">
    <source>
        <dbReference type="ARBA" id="ARBA00022705"/>
    </source>
</evidence>
<dbReference type="InterPro" id="IPR027417">
    <property type="entry name" value="P-loop_NTPase"/>
</dbReference>
<comment type="function">
    <text evidence="15">ATP-dependent DNA helicase required for initiation of viral DNA replication. It forms a complex with the viral E2 protein. The E1-E2 complex binds to the replication origin which contains binding sites for both proteins.</text>
</comment>
<dbReference type="GO" id="GO:0003677">
    <property type="term" value="F:DNA binding"/>
    <property type="evidence" value="ECO:0007669"/>
    <property type="project" value="UniProtKB-KW"/>
</dbReference>
<name>C0MHS1_9PAPI</name>
<dbReference type="PROSITE" id="PS51206">
    <property type="entry name" value="SF3_HELICASE_1"/>
    <property type="match status" value="1"/>
</dbReference>
<keyword evidence="2 15" id="KW-0244">Early protein</keyword>
<dbReference type="RefSeq" id="YP_002647035.1">
    <property type="nucleotide sequence ID" value="NC_012213.1"/>
</dbReference>
<evidence type="ECO:0000256" key="3">
    <source>
        <dbReference type="ARBA" id="ARBA00022553"/>
    </source>
</evidence>
<evidence type="ECO:0000256" key="11">
    <source>
        <dbReference type="ARBA" id="ARBA00023235"/>
    </source>
</evidence>
<dbReference type="GO" id="GO:0006260">
    <property type="term" value="P:DNA replication"/>
    <property type="evidence" value="ECO:0007669"/>
    <property type="project" value="UniProtKB-KW"/>
</dbReference>
<evidence type="ECO:0000256" key="2">
    <source>
        <dbReference type="ARBA" id="ARBA00022518"/>
    </source>
</evidence>
<comment type="subcellular location">
    <subcellularLocation>
        <location evidence="1">Host nucleus</location>
    </subcellularLocation>
</comment>
<dbReference type="OrthoDB" id="4795at10239"/>
<protein>
    <recommendedName>
        <fullName evidence="15">Replication protein E1</fullName>
        <ecNumber evidence="15">5.6.2.4</ecNumber>
    </recommendedName>
</protein>
<dbReference type="Gene3D" id="1.10.10.510">
    <property type="entry name" value="Zinc finger, large T-antigen D1 domain"/>
    <property type="match status" value="1"/>
</dbReference>
<feature type="compositionally biased region" description="Basic and acidic residues" evidence="16">
    <location>
        <begin position="159"/>
        <end position="170"/>
    </location>
</feature>
<keyword evidence="11" id="KW-0413">Isomerase</keyword>
<evidence type="ECO:0000256" key="1">
    <source>
        <dbReference type="ARBA" id="ARBA00004147"/>
    </source>
</evidence>
<dbReference type="EMBL" id="FM212639">
    <property type="protein sequence ID" value="CAR82086.1"/>
    <property type="molecule type" value="Genomic_DNA"/>
</dbReference>
<dbReference type="SUPFAM" id="SSF52540">
    <property type="entry name" value="P-loop containing nucleoside triphosphate hydrolases"/>
    <property type="match status" value="1"/>
</dbReference>
<proteinExistence type="inferred from homology"/>
<comment type="similarity">
    <text evidence="15">Belongs to the papillomaviridae E1 protein family.</text>
</comment>
<evidence type="ECO:0000256" key="6">
    <source>
        <dbReference type="ARBA" id="ARBA00022741"/>
    </source>
</evidence>
<accession>C0MHS1</accession>
<feature type="domain" description="SF3 helicase" evidence="17">
    <location>
        <begin position="444"/>
        <end position="608"/>
    </location>
</feature>
<feature type="region of interest" description="Disordered" evidence="16">
    <location>
        <begin position="150"/>
        <end position="193"/>
    </location>
</feature>
<dbReference type="EC" id="5.6.2.4" evidence="15"/>
<evidence type="ECO:0000256" key="12">
    <source>
        <dbReference type="ARBA" id="ARBA00034617"/>
    </source>
</evidence>
<evidence type="ECO:0000256" key="9">
    <source>
        <dbReference type="ARBA" id="ARBA00022840"/>
    </source>
</evidence>
<dbReference type="GO" id="GO:0043138">
    <property type="term" value="F:3'-5' DNA helicase activity"/>
    <property type="evidence" value="ECO:0007669"/>
    <property type="project" value="UniProtKB-EC"/>
</dbReference>
<evidence type="ECO:0000259" key="17">
    <source>
        <dbReference type="PROSITE" id="PS51206"/>
    </source>
</evidence>
<keyword evidence="3" id="KW-0597">Phosphoprotein</keyword>
<keyword evidence="8 15" id="KW-0347">Helicase</keyword>
<comment type="catalytic activity">
    <reaction evidence="13 15">
        <text>ATP + H2O = ADP + phosphate + H(+)</text>
        <dbReference type="Rhea" id="RHEA:13065"/>
        <dbReference type="ChEBI" id="CHEBI:15377"/>
        <dbReference type="ChEBI" id="CHEBI:15378"/>
        <dbReference type="ChEBI" id="CHEBI:30616"/>
        <dbReference type="ChEBI" id="CHEBI:43474"/>
        <dbReference type="ChEBI" id="CHEBI:456216"/>
        <dbReference type="EC" id="5.6.2.4"/>
    </reaction>
</comment>
<dbReference type="InterPro" id="IPR014000">
    <property type="entry name" value="PPV_DNA_helicase_E1_N"/>
</dbReference>
<dbReference type="Gene3D" id="3.40.1310.10">
    <property type="match status" value="1"/>
</dbReference>
<evidence type="ECO:0000256" key="8">
    <source>
        <dbReference type="ARBA" id="ARBA00022806"/>
    </source>
</evidence>
<dbReference type="InterPro" id="IPR016393">
    <property type="entry name" value="Rep_E1_papillomaV"/>
</dbReference>
<comment type="catalytic activity">
    <reaction evidence="12">
        <text>Couples ATP hydrolysis with the unwinding of duplex DNA by translocating in the 3'-5' direction.</text>
        <dbReference type="EC" id="5.6.2.4"/>
    </reaction>
</comment>
<dbReference type="InterPro" id="IPR046935">
    <property type="entry name" value="PPV_E1_DBD_sf"/>
</dbReference>
<evidence type="ECO:0000256" key="4">
    <source>
        <dbReference type="ARBA" id="ARBA00022562"/>
    </source>
</evidence>
<evidence type="ECO:0000256" key="10">
    <source>
        <dbReference type="ARBA" id="ARBA00023125"/>
    </source>
</evidence>
<dbReference type="PIRSF" id="PIRSF003383">
    <property type="entry name" value="Rep_E1_papillomaV"/>
    <property type="match status" value="1"/>
</dbReference>
<dbReference type="GO" id="GO:0016887">
    <property type="term" value="F:ATP hydrolysis activity"/>
    <property type="evidence" value="ECO:0007669"/>
    <property type="project" value="RHEA"/>
</dbReference>
<evidence type="ECO:0000256" key="13">
    <source>
        <dbReference type="ARBA" id="ARBA00048988"/>
    </source>
</evidence>